<dbReference type="AlphaFoldDB" id="A0A4Y8MWF5"/>
<name>A0A4Y8MWF5_9BURK</name>
<sequence length="82" mass="8881">MDGSAVSLRSMINKWLAPTSASPIRLTRISCVTPRPMRCVRAECMGASGSLTIIFFRHDNGSWCVFPPASTRPSLLPSLMAA</sequence>
<organism evidence="1 2">
    <name type="scientific">Paraburkholderia dipogonis</name>
    <dbReference type="NCBI Taxonomy" id="1211383"/>
    <lineage>
        <taxon>Bacteria</taxon>
        <taxon>Pseudomonadati</taxon>
        <taxon>Pseudomonadota</taxon>
        <taxon>Betaproteobacteria</taxon>
        <taxon>Burkholderiales</taxon>
        <taxon>Burkholderiaceae</taxon>
        <taxon>Paraburkholderia</taxon>
    </lineage>
</organism>
<proteinExistence type="predicted"/>
<evidence type="ECO:0000313" key="1">
    <source>
        <dbReference type="EMBL" id="TFE41722.1"/>
    </source>
</evidence>
<dbReference type="Proteomes" id="UP000297385">
    <property type="component" value="Unassembled WGS sequence"/>
</dbReference>
<reference evidence="1 2" key="1">
    <citation type="submission" date="2019-03" db="EMBL/GenBank/DDBJ databases">
        <title>Complete Genome Sequence of Paraburkholderia dipogonis ICMP 19430T, a Nitrogen-fixing Symbiont of the South African Invasive Legume Dipogon lignosus in New Zealand.</title>
        <authorList>
            <person name="De Meyer S.E."/>
        </authorList>
    </citation>
    <scope>NUCLEOTIDE SEQUENCE [LARGE SCALE GENOMIC DNA]</scope>
    <source>
        <strain evidence="1 2">ICMP 19430</strain>
    </source>
</reference>
<comment type="caution">
    <text evidence="1">The sequence shown here is derived from an EMBL/GenBank/DDBJ whole genome shotgun (WGS) entry which is preliminary data.</text>
</comment>
<evidence type="ECO:0000313" key="2">
    <source>
        <dbReference type="Proteomes" id="UP000297385"/>
    </source>
</evidence>
<dbReference type="EMBL" id="SNVI01000002">
    <property type="protein sequence ID" value="TFE41722.1"/>
    <property type="molecule type" value="Genomic_DNA"/>
</dbReference>
<gene>
    <name evidence="1" type="ORF">E2553_34295</name>
</gene>
<accession>A0A4Y8MWF5</accession>
<protein>
    <submittedName>
        <fullName evidence="1">Uncharacterized protein</fullName>
    </submittedName>
</protein>